<dbReference type="GO" id="GO:0015421">
    <property type="term" value="F:ABC-type oligopeptide transporter activity"/>
    <property type="evidence" value="ECO:0007669"/>
    <property type="project" value="TreeGrafter"/>
</dbReference>
<dbReference type="GO" id="GO:0016887">
    <property type="term" value="F:ATP hydrolysis activity"/>
    <property type="evidence" value="ECO:0007669"/>
    <property type="project" value="InterPro"/>
</dbReference>
<dbReference type="Proteomes" id="UP000776650">
    <property type="component" value="Unassembled WGS sequence"/>
</dbReference>
<comment type="caution">
    <text evidence="8">The sequence shown here is derived from an EMBL/GenBank/DDBJ whole genome shotgun (WGS) entry which is preliminary data.</text>
</comment>
<reference evidence="8" key="2">
    <citation type="submission" date="2021-09" db="EMBL/GenBank/DDBJ databases">
        <authorList>
            <person name="Gilroy R."/>
        </authorList>
    </citation>
    <scope>NUCLEOTIDE SEQUENCE</scope>
    <source>
        <strain evidence="8">ChiGjej1B1-18357</strain>
    </source>
</reference>
<proteinExistence type="predicted"/>
<evidence type="ECO:0000256" key="5">
    <source>
        <dbReference type="SAM" id="Phobius"/>
    </source>
</evidence>
<dbReference type="Gene3D" id="1.20.1560.10">
    <property type="entry name" value="ABC transporter type 1, transmembrane domain"/>
    <property type="match status" value="1"/>
</dbReference>
<dbReference type="CDD" id="cd07346">
    <property type="entry name" value="ABC_6TM_exporters"/>
    <property type="match status" value="1"/>
</dbReference>
<dbReference type="PANTHER" id="PTHR43394">
    <property type="entry name" value="ATP-DEPENDENT PERMEASE MDL1, MITOCHONDRIAL"/>
    <property type="match status" value="1"/>
</dbReference>
<feature type="transmembrane region" description="Helical" evidence="5">
    <location>
        <begin position="170"/>
        <end position="188"/>
    </location>
</feature>
<evidence type="ECO:0000256" key="4">
    <source>
        <dbReference type="ARBA" id="ARBA00023136"/>
    </source>
</evidence>
<feature type="transmembrane region" description="Helical" evidence="5">
    <location>
        <begin position="143"/>
        <end position="164"/>
    </location>
</feature>
<evidence type="ECO:0000313" key="8">
    <source>
        <dbReference type="EMBL" id="HJE91059.1"/>
    </source>
</evidence>
<feature type="domain" description="ABC transporter" evidence="6">
    <location>
        <begin position="343"/>
        <end position="571"/>
    </location>
</feature>
<dbReference type="InterPro" id="IPR027417">
    <property type="entry name" value="P-loop_NTPase"/>
</dbReference>
<dbReference type="InterPro" id="IPR011527">
    <property type="entry name" value="ABC1_TM_dom"/>
</dbReference>
<keyword evidence="8" id="KW-0067">ATP-binding</keyword>
<dbReference type="InterPro" id="IPR017871">
    <property type="entry name" value="ABC_transporter-like_CS"/>
</dbReference>
<dbReference type="AlphaFoldDB" id="A0A921F5M2"/>
<keyword evidence="4 5" id="KW-0472">Membrane</keyword>
<comment type="subcellular location">
    <subcellularLocation>
        <location evidence="1">Cell membrane</location>
        <topology evidence="1">Multi-pass membrane protein</topology>
    </subcellularLocation>
</comment>
<dbReference type="InterPro" id="IPR039421">
    <property type="entry name" value="Type_1_exporter"/>
</dbReference>
<dbReference type="GO" id="GO:0005524">
    <property type="term" value="F:ATP binding"/>
    <property type="evidence" value="ECO:0007669"/>
    <property type="project" value="UniProtKB-KW"/>
</dbReference>
<dbReference type="Pfam" id="PF00005">
    <property type="entry name" value="ABC_tran"/>
    <property type="match status" value="1"/>
</dbReference>
<dbReference type="Gene3D" id="3.40.50.300">
    <property type="entry name" value="P-loop containing nucleotide triphosphate hydrolases"/>
    <property type="match status" value="1"/>
</dbReference>
<dbReference type="PROSITE" id="PS50929">
    <property type="entry name" value="ABC_TM1F"/>
    <property type="match status" value="1"/>
</dbReference>
<feature type="domain" description="ABC transmembrane type-1" evidence="7">
    <location>
        <begin position="35"/>
        <end position="314"/>
    </location>
</feature>
<keyword evidence="8" id="KW-0547">Nucleotide-binding</keyword>
<dbReference type="RefSeq" id="WP_303912803.1">
    <property type="nucleotide sequence ID" value="NZ_DYXM01000164.1"/>
</dbReference>
<name>A0A921F5M2_9ACTN</name>
<dbReference type="PROSITE" id="PS50893">
    <property type="entry name" value="ABC_TRANSPORTER_2"/>
    <property type="match status" value="1"/>
</dbReference>
<dbReference type="SUPFAM" id="SSF90123">
    <property type="entry name" value="ABC transporter transmembrane region"/>
    <property type="match status" value="1"/>
</dbReference>
<feature type="transmembrane region" description="Helical" evidence="5">
    <location>
        <begin position="258"/>
        <end position="276"/>
    </location>
</feature>
<evidence type="ECO:0000256" key="2">
    <source>
        <dbReference type="ARBA" id="ARBA00022692"/>
    </source>
</evidence>
<evidence type="ECO:0000256" key="1">
    <source>
        <dbReference type="ARBA" id="ARBA00004651"/>
    </source>
</evidence>
<dbReference type="InterPro" id="IPR036640">
    <property type="entry name" value="ABC1_TM_sf"/>
</dbReference>
<feature type="transmembrane region" description="Helical" evidence="5">
    <location>
        <begin position="34"/>
        <end position="59"/>
    </location>
</feature>
<sequence>MTAPARERRATKNDPPATGNALLLRSLRRHPGPVAFGVLLMSTWQVCETLVPVAIGLIIDHAVIPKNLAALAWSIIGLALLFVVLSFGYRFGARAFQNVREEESHAMRVEVADAALTTESRSERAPGEVLSLASADADVTAEVFFHIGRGSAALLGLLVAAVYLFVADPLTGLVVAIGVPLSLVAVSLPSRAITARSTAQQEAIGAAGRSASDLMQGIGVLKSLGGERWALGRYRTLSRKAATAGIATGTRSGLLEGIGALTMMAVLAAVILTAGLRVTSGGMGIGTFVAVLGVAAFFTEPMQSFAQIIGALARSRGAAARIAEYLAEARAPGATAPVPGAEPSTPQALRSHVDSSSVEASEASGLRVSLPPLDDVGPLEFHAPPGALTAMVTQKPSDAARVIAALAESGSHEMIVAPHDVDLFEGTLRSNIALDHDADVEIDEQVLRASGVADIVELLPGGLDHRIQDLGTNLSGGQRQRVALARALAAAPNVLVLHDPTTAVDAVTEAAIANAISELRRGRCTLVLTSSPAFLAAAETVVFVEEGTSAVIGDHSQLAENSQAYREAVSR</sequence>
<dbReference type="EMBL" id="DYXM01000164">
    <property type="protein sequence ID" value="HJE91059.1"/>
    <property type="molecule type" value="Genomic_DNA"/>
</dbReference>
<dbReference type="Pfam" id="PF00664">
    <property type="entry name" value="ABC_membrane"/>
    <property type="match status" value="1"/>
</dbReference>
<keyword evidence="3 5" id="KW-1133">Transmembrane helix</keyword>
<gene>
    <name evidence="8" type="ORF">K8V11_08640</name>
</gene>
<evidence type="ECO:0000259" key="7">
    <source>
        <dbReference type="PROSITE" id="PS50929"/>
    </source>
</evidence>
<evidence type="ECO:0000259" key="6">
    <source>
        <dbReference type="PROSITE" id="PS50893"/>
    </source>
</evidence>
<accession>A0A921F5M2</accession>
<organism evidence="8 9">
    <name type="scientific">Dietzia timorensis</name>
    <dbReference type="NCBI Taxonomy" id="499555"/>
    <lineage>
        <taxon>Bacteria</taxon>
        <taxon>Bacillati</taxon>
        <taxon>Actinomycetota</taxon>
        <taxon>Actinomycetes</taxon>
        <taxon>Mycobacteriales</taxon>
        <taxon>Dietziaceae</taxon>
        <taxon>Dietzia</taxon>
    </lineage>
</organism>
<feature type="transmembrane region" description="Helical" evidence="5">
    <location>
        <begin position="71"/>
        <end position="91"/>
    </location>
</feature>
<dbReference type="PROSITE" id="PS00211">
    <property type="entry name" value="ABC_TRANSPORTER_1"/>
    <property type="match status" value="1"/>
</dbReference>
<evidence type="ECO:0000256" key="3">
    <source>
        <dbReference type="ARBA" id="ARBA00022989"/>
    </source>
</evidence>
<keyword evidence="2 5" id="KW-0812">Transmembrane</keyword>
<dbReference type="GO" id="GO:0005886">
    <property type="term" value="C:plasma membrane"/>
    <property type="evidence" value="ECO:0007669"/>
    <property type="project" value="UniProtKB-SubCell"/>
</dbReference>
<dbReference type="InterPro" id="IPR003439">
    <property type="entry name" value="ABC_transporter-like_ATP-bd"/>
</dbReference>
<reference evidence="8" key="1">
    <citation type="journal article" date="2021" name="PeerJ">
        <title>Extensive microbial diversity within the chicken gut microbiome revealed by metagenomics and culture.</title>
        <authorList>
            <person name="Gilroy R."/>
            <person name="Ravi A."/>
            <person name="Getino M."/>
            <person name="Pursley I."/>
            <person name="Horton D.L."/>
            <person name="Alikhan N.F."/>
            <person name="Baker D."/>
            <person name="Gharbi K."/>
            <person name="Hall N."/>
            <person name="Watson M."/>
            <person name="Adriaenssens E.M."/>
            <person name="Foster-Nyarko E."/>
            <person name="Jarju S."/>
            <person name="Secka A."/>
            <person name="Antonio M."/>
            <person name="Oren A."/>
            <person name="Chaudhuri R.R."/>
            <person name="La Ragione R."/>
            <person name="Hildebrand F."/>
            <person name="Pallen M.J."/>
        </authorList>
    </citation>
    <scope>NUCLEOTIDE SEQUENCE</scope>
    <source>
        <strain evidence="8">ChiGjej1B1-18357</strain>
    </source>
</reference>
<dbReference type="PANTHER" id="PTHR43394:SF1">
    <property type="entry name" value="ATP-BINDING CASSETTE SUB-FAMILY B MEMBER 10, MITOCHONDRIAL"/>
    <property type="match status" value="1"/>
</dbReference>
<protein>
    <submittedName>
        <fullName evidence="8">ABC transporter ATP-binding protein/permease</fullName>
    </submittedName>
</protein>
<dbReference type="SUPFAM" id="SSF52540">
    <property type="entry name" value="P-loop containing nucleoside triphosphate hydrolases"/>
    <property type="match status" value="1"/>
</dbReference>
<evidence type="ECO:0000313" key="9">
    <source>
        <dbReference type="Proteomes" id="UP000776650"/>
    </source>
</evidence>
<feature type="transmembrane region" description="Helical" evidence="5">
    <location>
        <begin position="282"/>
        <end position="299"/>
    </location>
</feature>